<evidence type="ECO:0000256" key="6">
    <source>
        <dbReference type="ARBA" id="ARBA00037818"/>
    </source>
</evidence>
<evidence type="ECO:0000256" key="7">
    <source>
        <dbReference type="ARBA" id="ARBA00047761"/>
    </source>
</evidence>
<dbReference type="PANTHER" id="PTHR11668:SF485">
    <property type="entry name" value="SERINE_THREONINE-PROTEIN PHOSPHATASE"/>
    <property type="match status" value="1"/>
</dbReference>
<dbReference type="FunFam" id="3.60.21.10:FF:000026">
    <property type="entry name" value="Serine/threonine-protein phosphatase"/>
    <property type="match status" value="1"/>
</dbReference>
<evidence type="ECO:0000256" key="4">
    <source>
        <dbReference type="ARBA" id="ARBA00022912"/>
    </source>
</evidence>
<comment type="catalytic activity">
    <reaction evidence="7">
        <text>O-phospho-L-seryl-[protein] + H2O = L-seryl-[protein] + phosphate</text>
        <dbReference type="Rhea" id="RHEA:20629"/>
        <dbReference type="Rhea" id="RHEA-COMP:9863"/>
        <dbReference type="Rhea" id="RHEA-COMP:11604"/>
        <dbReference type="ChEBI" id="CHEBI:15377"/>
        <dbReference type="ChEBI" id="CHEBI:29999"/>
        <dbReference type="ChEBI" id="CHEBI:43474"/>
        <dbReference type="ChEBI" id="CHEBI:83421"/>
        <dbReference type="EC" id="3.1.3.16"/>
    </reaction>
</comment>
<dbReference type="EC" id="3.1.3.16" evidence="10"/>
<dbReference type="GO" id="GO:0031143">
    <property type="term" value="C:pseudopodium"/>
    <property type="evidence" value="ECO:0007669"/>
    <property type="project" value="UniProtKB-SubCell"/>
</dbReference>
<comment type="catalytic activity">
    <reaction evidence="8 10">
        <text>O-phospho-L-threonyl-[protein] + H2O = L-threonyl-[protein] + phosphate</text>
        <dbReference type="Rhea" id="RHEA:47004"/>
        <dbReference type="Rhea" id="RHEA-COMP:11060"/>
        <dbReference type="Rhea" id="RHEA-COMP:11605"/>
        <dbReference type="ChEBI" id="CHEBI:15377"/>
        <dbReference type="ChEBI" id="CHEBI:30013"/>
        <dbReference type="ChEBI" id="CHEBI:43474"/>
        <dbReference type="ChEBI" id="CHEBI:61977"/>
        <dbReference type="EC" id="3.1.3.16"/>
    </reaction>
</comment>
<evidence type="ECO:0000259" key="12">
    <source>
        <dbReference type="PROSITE" id="PS00125"/>
    </source>
</evidence>
<dbReference type="WBParaSite" id="MhA1_Contig352.frz3.gene2">
    <property type="protein sequence ID" value="MhA1_Contig352.frz3.gene2"/>
    <property type="gene ID" value="MhA1_Contig352.frz3.gene2"/>
</dbReference>
<keyword evidence="5" id="KW-0464">Manganese</keyword>
<dbReference type="SMART" id="SM00156">
    <property type="entry name" value="PP2Ac"/>
    <property type="match status" value="1"/>
</dbReference>
<dbReference type="Pfam" id="PF00149">
    <property type="entry name" value="Metallophos"/>
    <property type="match status" value="1"/>
</dbReference>
<dbReference type="GO" id="GO:0004722">
    <property type="term" value="F:protein serine/threonine phosphatase activity"/>
    <property type="evidence" value="ECO:0007669"/>
    <property type="project" value="UniProtKB-EC"/>
</dbReference>
<protein>
    <recommendedName>
        <fullName evidence="10">Serine/threonine-protein phosphatase</fullName>
        <ecNumber evidence="10">3.1.3.16</ecNumber>
    </recommendedName>
</protein>
<dbReference type="PRINTS" id="PR00114">
    <property type="entry name" value="STPHPHTASE"/>
</dbReference>
<keyword evidence="2" id="KW-0479">Metal-binding</keyword>
<evidence type="ECO:0000313" key="14">
    <source>
        <dbReference type="WBParaSite" id="MhA1_Contig352.frz3.gene2"/>
    </source>
</evidence>
<dbReference type="Proteomes" id="UP000095281">
    <property type="component" value="Unplaced"/>
</dbReference>
<feature type="domain" description="Serine/threonine specific protein phosphatases" evidence="12">
    <location>
        <begin position="133"/>
        <end position="138"/>
    </location>
</feature>
<dbReference type="SUPFAM" id="SSF56300">
    <property type="entry name" value="Metallo-dependent phosphatases"/>
    <property type="match status" value="1"/>
</dbReference>
<evidence type="ECO:0000256" key="11">
    <source>
        <dbReference type="SAM" id="MobiDB-lite"/>
    </source>
</evidence>
<dbReference type="GO" id="GO:0097723">
    <property type="term" value="P:amoeboid sperm motility"/>
    <property type="evidence" value="ECO:0007669"/>
    <property type="project" value="UniProtKB-ARBA"/>
</dbReference>
<dbReference type="InterPro" id="IPR004843">
    <property type="entry name" value="Calcineurin-like_PHP"/>
</dbReference>
<dbReference type="InterPro" id="IPR029052">
    <property type="entry name" value="Metallo-depent_PP-like"/>
</dbReference>
<dbReference type="GO" id="GO:0018991">
    <property type="term" value="P:egg-laying behavior"/>
    <property type="evidence" value="ECO:0007669"/>
    <property type="project" value="UniProtKB-ARBA"/>
</dbReference>
<proteinExistence type="inferred from homology"/>
<dbReference type="PROSITE" id="PS00125">
    <property type="entry name" value="SER_THR_PHOSPHATASE"/>
    <property type="match status" value="1"/>
</dbReference>
<evidence type="ECO:0000256" key="2">
    <source>
        <dbReference type="ARBA" id="ARBA00022723"/>
    </source>
</evidence>
<dbReference type="GO" id="GO:0005737">
    <property type="term" value="C:cytoplasm"/>
    <property type="evidence" value="ECO:0007669"/>
    <property type="project" value="TreeGrafter"/>
</dbReference>
<keyword evidence="4" id="KW-0904">Protein phosphatase</keyword>
<dbReference type="GO" id="GO:0007060">
    <property type="term" value="P:male meiosis chromosome segregation"/>
    <property type="evidence" value="ECO:0007669"/>
    <property type="project" value="UniProtKB-ARBA"/>
</dbReference>
<dbReference type="GO" id="GO:0005634">
    <property type="term" value="C:nucleus"/>
    <property type="evidence" value="ECO:0007669"/>
    <property type="project" value="TreeGrafter"/>
</dbReference>
<dbReference type="InterPro" id="IPR006186">
    <property type="entry name" value="Ser/Thr-sp_prot-phosphatase"/>
</dbReference>
<dbReference type="OMA" id="CASVNRM"/>
<evidence type="ECO:0000256" key="9">
    <source>
        <dbReference type="ARBA" id="ARBA00054219"/>
    </source>
</evidence>
<dbReference type="GO" id="GO:0046872">
    <property type="term" value="F:metal ion binding"/>
    <property type="evidence" value="ECO:0007669"/>
    <property type="project" value="UniProtKB-KW"/>
</dbReference>
<evidence type="ECO:0000256" key="1">
    <source>
        <dbReference type="ARBA" id="ARBA00008294"/>
    </source>
</evidence>
<comment type="function">
    <text evidence="9">Probable phosphatase which plays a redundant role with gsp-4 in spermatogenesis by regulating sister chromatid segregation during meiosis. In addition, involved in sperm motility by controlling the dynamic disassembly of major sperm proteins (MSP) in the spermatozoan pseudopodium.</text>
</comment>
<reference evidence="14" key="1">
    <citation type="submission" date="2016-11" db="UniProtKB">
        <authorList>
            <consortium name="WormBaseParasite"/>
        </authorList>
    </citation>
    <scope>IDENTIFICATION</scope>
</reference>
<dbReference type="InterPro" id="IPR031675">
    <property type="entry name" value="STPPase_N"/>
</dbReference>
<dbReference type="AlphaFoldDB" id="A0A1I8BPR6"/>
<dbReference type="PANTHER" id="PTHR11668">
    <property type="entry name" value="SERINE/THREONINE PROTEIN PHOSPHATASE"/>
    <property type="match status" value="1"/>
</dbReference>
<feature type="compositionally biased region" description="Low complexity" evidence="11">
    <location>
        <begin position="314"/>
        <end position="331"/>
    </location>
</feature>
<evidence type="ECO:0000256" key="10">
    <source>
        <dbReference type="RuleBase" id="RU004273"/>
    </source>
</evidence>
<keyword evidence="3 10" id="KW-0378">Hydrolase</keyword>
<sequence length="371" mass="42184">MVSRRKTSSSMPCYQPIDIDNIISRLTTVSAQQTQWRHGLDISEREIRSICHLSRELFLSQPMLLELNAPLKIVGDIHGQFSDLLRLFRVCGFPPSSNYLFLGDYVDRGPRSLETILLLLCYKLKYPLNFFMLRGNHEVAALNRIYGFYNECKNRVSVRVWKAFQDVFNCLPIAALINGRIFCCHGGLSPHLRTMEQLKRIQRPVEVKESGLLCDLLWSDPEPGVHTGWGPNERGVSYVFGADVLQQFLSKMELDLIVRGHQVVEDGYEFFGRRGLVTVFSAPNYCGEFDNAGAVMNVDRELLCSFQILKPANSTSTTTTNNSLKTTNNSSVLRERKSNISSSSSDSKLIDRPKRPWNINKNINNSSGFRY</sequence>
<evidence type="ECO:0000256" key="3">
    <source>
        <dbReference type="ARBA" id="ARBA00022801"/>
    </source>
</evidence>
<organism evidence="13 14">
    <name type="scientific">Meloidogyne hapla</name>
    <name type="common">Root-knot nematode worm</name>
    <dbReference type="NCBI Taxonomy" id="6305"/>
    <lineage>
        <taxon>Eukaryota</taxon>
        <taxon>Metazoa</taxon>
        <taxon>Ecdysozoa</taxon>
        <taxon>Nematoda</taxon>
        <taxon>Chromadorea</taxon>
        <taxon>Rhabditida</taxon>
        <taxon>Tylenchina</taxon>
        <taxon>Tylenchomorpha</taxon>
        <taxon>Tylenchoidea</taxon>
        <taxon>Meloidogynidae</taxon>
        <taxon>Meloidogyninae</taxon>
        <taxon>Meloidogyne</taxon>
    </lineage>
</organism>
<keyword evidence="13" id="KW-1185">Reference proteome</keyword>
<comment type="similarity">
    <text evidence="1 10">Belongs to the PPP phosphatase family.</text>
</comment>
<feature type="region of interest" description="Disordered" evidence="11">
    <location>
        <begin position="314"/>
        <end position="357"/>
    </location>
</feature>
<dbReference type="GO" id="GO:0031272">
    <property type="term" value="P:regulation of pseudopodium assembly"/>
    <property type="evidence" value="ECO:0007669"/>
    <property type="project" value="UniProtKB-ARBA"/>
</dbReference>
<evidence type="ECO:0000313" key="13">
    <source>
        <dbReference type="Proteomes" id="UP000095281"/>
    </source>
</evidence>
<dbReference type="InterPro" id="IPR050341">
    <property type="entry name" value="PP1_catalytic_subunit"/>
</dbReference>
<dbReference type="GO" id="GO:0000785">
    <property type="term" value="C:chromatin"/>
    <property type="evidence" value="ECO:0007669"/>
    <property type="project" value="UniProtKB-ARBA"/>
</dbReference>
<evidence type="ECO:0000256" key="8">
    <source>
        <dbReference type="ARBA" id="ARBA00048336"/>
    </source>
</evidence>
<accession>A0A1I8BPR6</accession>
<evidence type="ECO:0000256" key="5">
    <source>
        <dbReference type="ARBA" id="ARBA00023211"/>
    </source>
</evidence>
<dbReference type="Pfam" id="PF16891">
    <property type="entry name" value="STPPase_N"/>
    <property type="match status" value="1"/>
</dbReference>
<name>A0A1I8BPR6_MELHA</name>
<comment type="subcellular location">
    <subcellularLocation>
        <location evidence="6">Cell projection</location>
        <location evidence="6">Pseudopodium</location>
    </subcellularLocation>
</comment>
<dbReference type="Gene3D" id="3.60.21.10">
    <property type="match status" value="1"/>
</dbReference>